<dbReference type="GO" id="GO:0071281">
    <property type="term" value="P:cellular response to iron ion"/>
    <property type="evidence" value="ECO:0007669"/>
    <property type="project" value="TreeGrafter"/>
</dbReference>
<dbReference type="Gene3D" id="3.40.50.1980">
    <property type="entry name" value="Nitrogenase molybdenum iron protein domain"/>
    <property type="match status" value="2"/>
</dbReference>
<protein>
    <submittedName>
        <fullName evidence="3">ABC transporter substrate-binding protein</fullName>
    </submittedName>
</protein>
<evidence type="ECO:0000259" key="2">
    <source>
        <dbReference type="PROSITE" id="PS50983"/>
    </source>
</evidence>
<dbReference type="InterPro" id="IPR050902">
    <property type="entry name" value="ABC_Transporter_SBP"/>
</dbReference>
<sequence length="279" mass="30153">MRRVFAYLVAALLFGGAVNAGEAAPGRVVSINLCTDQLAMLLAEEGQLLSVSHIAQDRRVSAMAQEADRYVINYGLAEEIYLLQPDLVLAGAFTPRATVEMLRRLSIPVAEFAPSNTMEDVRARITRMGEVLHRQGAARQVVRDFDARLARLTTEVERRPRAILYHANGYTSGDSTLAGQILLAAGFANSAEETGYAAGRKLPLEVLAVTDPEIVITAESYPGASRSEAILDHPVVRAMREGRGTAAMTDQDWVCGTPYVLRAIDALAAERDKLTGGAQ</sequence>
<dbReference type="AlphaFoldDB" id="A0A844CMQ0"/>
<dbReference type="PANTHER" id="PTHR30535">
    <property type="entry name" value="VITAMIN B12-BINDING PROTEIN"/>
    <property type="match status" value="1"/>
</dbReference>
<dbReference type="InterPro" id="IPR002491">
    <property type="entry name" value="ABC_transptr_periplasmic_BD"/>
</dbReference>
<evidence type="ECO:0000256" key="1">
    <source>
        <dbReference type="SAM" id="SignalP"/>
    </source>
</evidence>
<dbReference type="RefSeq" id="WP_154153801.1">
    <property type="nucleotide sequence ID" value="NZ_SZWE01000002.1"/>
</dbReference>
<keyword evidence="4" id="KW-1185">Reference proteome</keyword>
<name>A0A844CMQ0_9RHOB</name>
<dbReference type="OrthoDB" id="1632039at2"/>
<dbReference type="Proteomes" id="UP000564704">
    <property type="component" value="Unassembled WGS sequence"/>
</dbReference>
<gene>
    <name evidence="3" type="ORF">FDP25_14360</name>
</gene>
<dbReference type="SUPFAM" id="SSF53807">
    <property type="entry name" value="Helical backbone' metal receptor"/>
    <property type="match status" value="1"/>
</dbReference>
<accession>A0A844CMQ0</accession>
<feature type="domain" description="Fe/B12 periplasmic-binding" evidence="2">
    <location>
        <begin position="27"/>
        <end position="279"/>
    </location>
</feature>
<evidence type="ECO:0000313" key="4">
    <source>
        <dbReference type="Proteomes" id="UP000564704"/>
    </source>
</evidence>
<dbReference type="PANTHER" id="PTHR30535:SF34">
    <property type="entry name" value="MOLYBDATE-BINDING PROTEIN MOLA"/>
    <property type="match status" value="1"/>
</dbReference>
<dbReference type="EMBL" id="SZWE01000002">
    <property type="protein sequence ID" value="MRU16621.1"/>
    <property type="molecule type" value="Genomic_DNA"/>
</dbReference>
<dbReference type="Pfam" id="PF01497">
    <property type="entry name" value="Peripla_BP_2"/>
    <property type="match status" value="1"/>
</dbReference>
<feature type="signal peptide" evidence="1">
    <location>
        <begin position="1"/>
        <end position="20"/>
    </location>
</feature>
<organism evidence="3 4">
    <name type="scientific">Roseovarius bejariae</name>
    <dbReference type="NCBI Taxonomy" id="2576383"/>
    <lineage>
        <taxon>Bacteria</taxon>
        <taxon>Pseudomonadati</taxon>
        <taxon>Pseudomonadota</taxon>
        <taxon>Alphaproteobacteria</taxon>
        <taxon>Rhodobacterales</taxon>
        <taxon>Roseobacteraceae</taxon>
        <taxon>Roseovarius</taxon>
    </lineage>
</organism>
<evidence type="ECO:0000313" key="3">
    <source>
        <dbReference type="EMBL" id="MRU16621.1"/>
    </source>
</evidence>
<keyword evidence="1" id="KW-0732">Signal</keyword>
<feature type="chain" id="PRO_5032499139" evidence="1">
    <location>
        <begin position="21"/>
        <end position="279"/>
    </location>
</feature>
<comment type="caution">
    <text evidence="3">The sequence shown here is derived from an EMBL/GenBank/DDBJ whole genome shotgun (WGS) entry which is preliminary data.</text>
</comment>
<dbReference type="PROSITE" id="PS50983">
    <property type="entry name" value="FE_B12_PBP"/>
    <property type="match status" value="1"/>
</dbReference>
<reference evidence="3 4" key="1">
    <citation type="submission" date="2019-05" db="EMBL/GenBank/DDBJ databases">
        <title>Roseovarius bejariae sp. nov., a moderately halophylic bacterium isolated from a saline soil in Rambla Salada (Murcia).</title>
        <authorList>
            <person name="Castro D.J."/>
            <person name="Gomez-Altuve A."/>
            <person name="Reina J.C."/>
            <person name="Rodriguez M."/>
            <person name="Sampedro I."/>
            <person name="Llamas I."/>
            <person name="Martinez-Checa F."/>
        </authorList>
    </citation>
    <scope>NUCLEOTIDE SEQUENCE [LARGE SCALE GENOMIC DNA]</scope>
    <source>
        <strain evidence="3 4">A21</strain>
    </source>
</reference>
<proteinExistence type="predicted"/>